<comment type="catalytic activity">
    <reaction evidence="6 7">
        <text>adenosine(34) in tRNA + H2O + H(+) = inosine(34) in tRNA + NH4(+)</text>
        <dbReference type="Rhea" id="RHEA:43168"/>
        <dbReference type="Rhea" id="RHEA-COMP:10373"/>
        <dbReference type="Rhea" id="RHEA-COMP:10374"/>
        <dbReference type="ChEBI" id="CHEBI:15377"/>
        <dbReference type="ChEBI" id="CHEBI:15378"/>
        <dbReference type="ChEBI" id="CHEBI:28938"/>
        <dbReference type="ChEBI" id="CHEBI:74411"/>
        <dbReference type="ChEBI" id="CHEBI:82852"/>
        <dbReference type="EC" id="3.5.4.33"/>
    </reaction>
</comment>
<evidence type="ECO:0000256" key="5">
    <source>
        <dbReference type="ARBA" id="ARBA00022833"/>
    </source>
</evidence>
<dbReference type="PANTHER" id="PTHR11079:SF179">
    <property type="entry name" value="TRNA(ADENINE(34)) DEAMINASE, CHLOROPLASTIC"/>
    <property type="match status" value="1"/>
</dbReference>
<feature type="domain" description="CMP/dCMP-type deaminase" evidence="8">
    <location>
        <begin position="1"/>
        <end position="109"/>
    </location>
</feature>
<comment type="cofactor">
    <cofactor evidence="7">
        <name>Zn(2+)</name>
        <dbReference type="ChEBI" id="CHEBI:29105"/>
    </cofactor>
    <text evidence="7">Binds 1 zinc ion per subunit.</text>
</comment>
<evidence type="ECO:0000256" key="1">
    <source>
        <dbReference type="ARBA" id="ARBA00010669"/>
    </source>
</evidence>
<comment type="similarity">
    <text evidence="1">Belongs to the cytidine and deoxycytidylate deaminase family. ADAT2 subfamily.</text>
</comment>
<proteinExistence type="inferred from homology"/>
<dbReference type="HAMAP" id="MF_00972">
    <property type="entry name" value="tRNA_aden_deaminase"/>
    <property type="match status" value="1"/>
</dbReference>
<dbReference type="InterPro" id="IPR016192">
    <property type="entry name" value="APOBEC/CMP_deaminase_Zn-bd"/>
</dbReference>
<keyword evidence="10" id="KW-1185">Reference proteome</keyword>
<comment type="function">
    <text evidence="7">Catalyzes the deamination of adenosine to inosine at the wobble position 34 of tRNA(Arg2).</text>
</comment>
<evidence type="ECO:0000256" key="4">
    <source>
        <dbReference type="ARBA" id="ARBA00022801"/>
    </source>
</evidence>
<reference evidence="9 10" key="1">
    <citation type="submission" date="2020-08" db="EMBL/GenBank/DDBJ databases">
        <title>A Genomic Blueprint of the Chicken Gut Microbiome.</title>
        <authorList>
            <person name="Gilroy R."/>
            <person name="Ravi A."/>
            <person name="Getino M."/>
            <person name="Pursley I."/>
            <person name="Horton D.L."/>
            <person name="Alikhan N.-F."/>
            <person name="Baker D."/>
            <person name="Gharbi K."/>
            <person name="Hall N."/>
            <person name="Watson M."/>
            <person name="Adriaenssens E.M."/>
            <person name="Foster-Nyarko E."/>
            <person name="Jarju S."/>
            <person name="Secka A."/>
            <person name="Antonio M."/>
            <person name="Oren A."/>
            <person name="Chaudhuri R."/>
            <person name="La Ragione R.M."/>
            <person name="Hildebrand F."/>
            <person name="Pallen M.J."/>
        </authorList>
    </citation>
    <scope>NUCLEOTIDE SEQUENCE [LARGE SCALE GENOMIC DNA]</scope>
    <source>
        <strain evidence="9 10">Sa3CUN1</strain>
    </source>
</reference>
<dbReference type="SUPFAM" id="SSF53927">
    <property type="entry name" value="Cytidine deaminase-like"/>
    <property type="match status" value="1"/>
</dbReference>
<gene>
    <name evidence="7" type="primary">tadA</name>
    <name evidence="9" type="ORF">H9660_10415</name>
</gene>
<evidence type="ECO:0000313" key="9">
    <source>
        <dbReference type="EMBL" id="MBD7915559.1"/>
    </source>
</evidence>
<keyword evidence="3 7" id="KW-0479">Metal-binding</keyword>
<evidence type="ECO:0000256" key="6">
    <source>
        <dbReference type="ARBA" id="ARBA00048045"/>
    </source>
</evidence>
<evidence type="ECO:0000256" key="2">
    <source>
        <dbReference type="ARBA" id="ARBA00022694"/>
    </source>
</evidence>
<dbReference type="PANTHER" id="PTHR11079">
    <property type="entry name" value="CYTOSINE DEAMINASE FAMILY MEMBER"/>
    <property type="match status" value="1"/>
</dbReference>
<feature type="binding site" evidence="7">
    <location>
        <position position="49"/>
    </location>
    <ligand>
        <name>Zn(2+)</name>
        <dbReference type="ChEBI" id="CHEBI:29105"/>
        <note>catalytic</note>
    </ligand>
</feature>
<accession>A0ABR8Q545</accession>
<feature type="binding site" evidence="7">
    <location>
        <position position="79"/>
    </location>
    <ligand>
        <name>Zn(2+)</name>
        <dbReference type="ChEBI" id="CHEBI:29105"/>
        <note>catalytic</note>
    </ligand>
</feature>
<protein>
    <recommendedName>
        <fullName evidence="7">tRNA-specific adenosine deaminase</fullName>
        <ecNumber evidence="7">3.5.4.33</ecNumber>
    </recommendedName>
</protein>
<dbReference type="Pfam" id="PF00383">
    <property type="entry name" value="dCMP_cyt_deam_1"/>
    <property type="match status" value="1"/>
</dbReference>
<comment type="subunit">
    <text evidence="7">Homodimer.</text>
</comment>
<dbReference type="InterPro" id="IPR002125">
    <property type="entry name" value="CMP_dCMP_dom"/>
</dbReference>
<dbReference type="RefSeq" id="WP_191750320.1">
    <property type="nucleotide sequence ID" value="NZ_JACSQZ010000036.1"/>
</dbReference>
<feature type="active site" description="Proton donor" evidence="7">
    <location>
        <position position="51"/>
    </location>
</feature>
<dbReference type="PROSITE" id="PS00903">
    <property type="entry name" value="CYT_DCMP_DEAMINASES_1"/>
    <property type="match status" value="1"/>
</dbReference>
<dbReference type="InterPro" id="IPR028883">
    <property type="entry name" value="tRNA_aden_deaminase"/>
</dbReference>
<organism evidence="9 10">
    <name type="scientific">Clostridium gallinarum</name>
    <dbReference type="NCBI Taxonomy" id="2762246"/>
    <lineage>
        <taxon>Bacteria</taxon>
        <taxon>Bacillati</taxon>
        <taxon>Bacillota</taxon>
        <taxon>Clostridia</taxon>
        <taxon>Eubacteriales</taxon>
        <taxon>Clostridiaceae</taxon>
        <taxon>Clostridium</taxon>
    </lineage>
</organism>
<dbReference type="CDD" id="cd01285">
    <property type="entry name" value="nucleoside_deaminase"/>
    <property type="match status" value="1"/>
</dbReference>
<evidence type="ECO:0000256" key="7">
    <source>
        <dbReference type="HAMAP-Rule" id="MF_00972"/>
    </source>
</evidence>
<dbReference type="EMBL" id="JACSQZ010000036">
    <property type="protein sequence ID" value="MBD7915559.1"/>
    <property type="molecule type" value="Genomic_DNA"/>
</dbReference>
<name>A0ABR8Q545_9CLOT</name>
<dbReference type="Proteomes" id="UP000640335">
    <property type="component" value="Unassembled WGS sequence"/>
</dbReference>
<keyword evidence="2 7" id="KW-0819">tRNA processing</keyword>
<evidence type="ECO:0000259" key="8">
    <source>
        <dbReference type="PROSITE" id="PS51747"/>
    </source>
</evidence>
<dbReference type="Gene3D" id="3.40.140.10">
    <property type="entry name" value="Cytidine Deaminase, domain 2"/>
    <property type="match status" value="1"/>
</dbReference>
<dbReference type="PROSITE" id="PS51747">
    <property type="entry name" value="CYT_DCMP_DEAMINASES_2"/>
    <property type="match status" value="1"/>
</dbReference>
<evidence type="ECO:0000313" key="10">
    <source>
        <dbReference type="Proteomes" id="UP000640335"/>
    </source>
</evidence>
<sequence>MDYMEIAIEEAKKAYNKGEVPVGVVIVKDGEIISRQHNLKEERKLTTGHAEILAIEEASRLLDNWRLSGCEMYVTLEPCPMCASAIAQSRISKLFIGTFNKDMGACGSTINLLDYDIFNWKVDVKWCYNQICSDLLTRFFENRRNKMN</sequence>
<keyword evidence="5 7" id="KW-0862">Zinc</keyword>
<evidence type="ECO:0000256" key="3">
    <source>
        <dbReference type="ARBA" id="ARBA00022723"/>
    </source>
</evidence>
<feature type="binding site" evidence="7">
    <location>
        <position position="82"/>
    </location>
    <ligand>
        <name>Zn(2+)</name>
        <dbReference type="ChEBI" id="CHEBI:29105"/>
        <note>catalytic</note>
    </ligand>
</feature>
<dbReference type="EC" id="3.5.4.33" evidence="7"/>
<comment type="caution">
    <text evidence="9">The sequence shown here is derived from an EMBL/GenBank/DDBJ whole genome shotgun (WGS) entry which is preliminary data.</text>
</comment>
<keyword evidence="4 7" id="KW-0378">Hydrolase</keyword>
<dbReference type="InterPro" id="IPR016193">
    <property type="entry name" value="Cytidine_deaminase-like"/>
</dbReference>